<dbReference type="PATRIC" id="fig|1423783.4.peg.449"/>
<dbReference type="STRING" id="1423783.FC50_GL000432"/>
<evidence type="ECO:0000256" key="1">
    <source>
        <dbReference type="ARBA" id="ARBA00022679"/>
    </source>
</evidence>
<dbReference type="Pfam" id="PF01553">
    <property type="entry name" value="Acyltransferase"/>
    <property type="match status" value="1"/>
</dbReference>
<dbReference type="EMBL" id="AZFJ01000037">
    <property type="protein sequence ID" value="KRL86787.1"/>
    <property type="molecule type" value="Genomic_DNA"/>
</dbReference>
<gene>
    <name evidence="4" type="ORF">FC50_GL000432</name>
</gene>
<protein>
    <submittedName>
        <fullName evidence="4">Acyltransferase family protein</fullName>
    </submittedName>
</protein>
<evidence type="ECO:0000259" key="3">
    <source>
        <dbReference type="SMART" id="SM00563"/>
    </source>
</evidence>
<dbReference type="InterPro" id="IPR002123">
    <property type="entry name" value="Plipid/glycerol_acylTrfase"/>
</dbReference>
<keyword evidence="2 4" id="KW-0012">Acyltransferase</keyword>
<evidence type="ECO:0000256" key="2">
    <source>
        <dbReference type="ARBA" id="ARBA00023315"/>
    </source>
</evidence>
<dbReference type="PANTHER" id="PTHR10434:SF40">
    <property type="entry name" value="1-ACYL-SN-GLYCEROL-3-PHOSPHATE ACYLTRANSFERASE"/>
    <property type="match status" value="1"/>
</dbReference>
<accession>A0A0R1U651</accession>
<dbReference type="GO" id="GO:0006654">
    <property type="term" value="P:phosphatidic acid biosynthetic process"/>
    <property type="evidence" value="ECO:0007669"/>
    <property type="project" value="TreeGrafter"/>
</dbReference>
<evidence type="ECO:0000313" key="5">
    <source>
        <dbReference type="Proteomes" id="UP000051922"/>
    </source>
</evidence>
<name>A0A0R1U651_9LACO</name>
<comment type="caution">
    <text evidence="4">The sequence shown here is derived from an EMBL/GenBank/DDBJ whole genome shotgun (WGS) entry which is preliminary data.</text>
</comment>
<evidence type="ECO:0000313" key="4">
    <source>
        <dbReference type="EMBL" id="KRL86787.1"/>
    </source>
</evidence>
<dbReference type="CDD" id="cd07989">
    <property type="entry name" value="LPLAT_AGPAT-like"/>
    <property type="match status" value="1"/>
</dbReference>
<sequence>MFYSIARGIVRALIWLLNGNTHYENKDALPDGAYVLVGPHRTWWDPILFALAGAPRKFMFMAKEELFHNPILRWILVHANGFPVNRAHPGPSAIKTPVKKLRQGNLSLIMFPSGSRYSNELKGGAVLIAKMARVPLVPAVYQGPVRFRDLLLRKRITIRFGAPIEIPAGKLTDETQKALGEQMQDAFDQLDVEINPNFKYVANDKKYEEEKEHGQV</sequence>
<dbReference type="PANTHER" id="PTHR10434">
    <property type="entry name" value="1-ACYL-SN-GLYCEROL-3-PHOSPHATE ACYLTRANSFERASE"/>
    <property type="match status" value="1"/>
</dbReference>
<keyword evidence="1 4" id="KW-0808">Transferase</keyword>
<proteinExistence type="predicted"/>
<dbReference type="SMART" id="SM00563">
    <property type="entry name" value="PlsC"/>
    <property type="match status" value="1"/>
</dbReference>
<dbReference type="OrthoDB" id="9803035at2"/>
<dbReference type="AlphaFoldDB" id="A0A0R1U651"/>
<reference evidence="4 5" key="1">
    <citation type="journal article" date="2015" name="Genome Announc.">
        <title>Expanding the biotechnology potential of lactobacilli through comparative genomics of 213 strains and associated genera.</title>
        <authorList>
            <person name="Sun Z."/>
            <person name="Harris H.M."/>
            <person name="McCann A."/>
            <person name="Guo C."/>
            <person name="Argimon S."/>
            <person name="Zhang W."/>
            <person name="Yang X."/>
            <person name="Jeffery I.B."/>
            <person name="Cooney J.C."/>
            <person name="Kagawa T.F."/>
            <person name="Liu W."/>
            <person name="Song Y."/>
            <person name="Salvetti E."/>
            <person name="Wrobel A."/>
            <person name="Rasinkangas P."/>
            <person name="Parkhill J."/>
            <person name="Rea M.C."/>
            <person name="O'Sullivan O."/>
            <person name="Ritari J."/>
            <person name="Douillard F.P."/>
            <person name="Paul Ross R."/>
            <person name="Yang R."/>
            <person name="Briner A.E."/>
            <person name="Felis G.E."/>
            <person name="de Vos W.M."/>
            <person name="Barrangou R."/>
            <person name="Klaenhammer T.R."/>
            <person name="Caufield P.W."/>
            <person name="Cui Y."/>
            <person name="Zhang H."/>
            <person name="O'Toole P.W."/>
        </authorList>
    </citation>
    <scope>NUCLEOTIDE SEQUENCE [LARGE SCALE GENOMIC DNA]</scope>
    <source>
        <strain evidence="4 5">DSM 15945</strain>
    </source>
</reference>
<dbReference type="SUPFAM" id="SSF69593">
    <property type="entry name" value="Glycerol-3-phosphate (1)-acyltransferase"/>
    <property type="match status" value="1"/>
</dbReference>
<dbReference type="RefSeq" id="WP_054649786.1">
    <property type="nucleotide sequence ID" value="NZ_AZFJ01000037.1"/>
</dbReference>
<feature type="domain" description="Phospholipid/glycerol acyltransferase" evidence="3">
    <location>
        <begin position="34"/>
        <end position="144"/>
    </location>
</feature>
<dbReference type="Proteomes" id="UP000051922">
    <property type="component" value="Unassembled WGS sequence"/>
</dbReference>
<organism evidence="4 5">
    <name type="scientific">Lacticaseibacillus pantheris DSM 15945 = JCM 12539 = NBRC 106106</name>
    <dbReference type="NCBI Taxonomy" id="1423783"/>
    <lineage>
        <taxon>Bacteria</taxon>
        <taxon>Bacillati</taxon>
        <taxon>Bacillota</taxon>
        <taxon>Bacilli</taxon>
        <taxon>Lactobacillales</taxon>
        <taxon>Lactobacillaceae</taxon>
        <taxon>Lacticaseibacillus</taxon>
    </lineage>
</organism>
<dbReference type="GO" id="GO:0003841">
    <property type="term" value="F:1-acylglycerol-3-phosphate O-acyltransferase activity"/>
    <property type="evidence" value="ECO:0007669"/>
    <property type="project" value="TreeGrafter"/>
</dbReference>
<keyword evidence="5" id="KW-1185">Reference proteome</keyword>